<feature type="region of interest" description="Disordered" evidence="1">
    <location>
        <begin position="31"/>
        <end position="50"/>
    </location>
</feature>
<dbReference type="Proteomes" id="UP000199017">
    <property type="component" value="Unassembled WGS sequence"/>
</dbReference>
<dbReference type="Pfam" id="PF12685">
    <property type="entry name" value="SpoIIIAH"/>
    <property type="match status" value="1"/>
</dbReference>
<feature type="compositionally biased region" description="Acidic residues" evidence="1">
    <location>
        <begin position="79"/>
        <end position="90"/>
    </location>
</feature>
<evidence type="ECO:0000256" key="1">
    <source>
        <dbReference type="SAM" id="MobiDB-lite"/>
    </source>
</evidence>
<evidence type="ECO:0000256" key="2">
    <source>
        <dbReference type="SAM" id="Phobius"/>
    </source>
</evidence>
<dbReference type="EMBL" id="FNDU01000001">
    <property type="protein sequence ID" value="SDH35237.1"/>
    <property type="molecule type" value="Genomic_DNA"/>
</dbReference>
<keyword evidence="2" id="KW-0472">Membrane</keyword>
<reference evidence="3 4" key="1">
    <citation type="submission" date="2016-10" db="EMBL/GenBank/DDBJ databases">
        <authorList>
            <person name="de Groot N.N."/>
        </authorList>
    </citation>
    <scope>NUCLEOTIDE SEQUENCE [LARGE SCALE GENOMIC DNA]</scope>
    <source>
        <strain evidence="4">P4B,CCM 7963,CECT 7998,DSM 25260,IBRC-M 10614,KCTC 13821</strain>
    </source>
</reference>
<accession>A0A1G8BPT1</accession>
<name>A0A1G8BPT1_9BACI</name>
<feature type="compositionally biased region" description="Acidic residues" evidence="1">
    <location>
        <begin position="32"/>
        <end position="50"/>
    </location>
</feature>
<dbReference type="RefSeq" id="WP_091579270.1">
    <property type="nucleotide sequence ID" value="NZ_FNDU01000001.1"/>
</dbReference>
<evidence type="ECO:0000313" key="3">
    <source>
        <dbReference type="EMBL" id="SDH35237.1"/>
    </source>
</evidence>
<proteinExistence type="predicted"/>
<feature type="compositionally biased region" description="Acidic residues" evidence="1">
    <location>
        <begin position="62"/>
        <end position="71"/>
    </location>
</feature>
<dbReference type="InterPro" id="IPR038503">
    <property type="entry name" value="SpoIIIAH_sf"/>
</dbReference>
<sequence length="221" mass="24994">MVLKKQTVWLMTMLSLTIVLAVYYITSPSEVAENDPEADETSEMTAATEDEDWVEWLSEEDMETAIEETEPPTEGGETGAEEEEEVPAEEAEIHNENQEANTQGNLFSELRLERDESRSRLREEYTEAIASEDYSAAEKSEVFDKREQLQEKQQNESMLESLIQSEGYEDAVVISEEDRTRIIVQAEELTREDAVMLNRLAAEHLDVSDVVIGHQATAAGQ</sequence>
<dbReference type="AlphaFoldDB" id="A0A1G8BPT1"/>
<dbReference type="STRING" id="930129.SAMN05216352_10142"/>
<gene>
    <name evidence="3" type="ORF">SAMN05216352_10142</name>
</gene>
<keyword evidence="2" id="KW-0812">Transmembrane</keyword>
<protein>
    <submittedName>
        <fullName evidence="3">Stage III sporulation protein AH</fullName>
    </submittedName>
</protein>
<dbReference type="OrthoDB" id="2939102at2"/>
<dbReference type="Gene3D" id="1.10.287.4300">
    <property type="entry name" value="Stage III sporulation protein AH-like"/>
    <property type="match status" value="1"/>
</dbReference>
<keyword evidence="2" id="KW-1133">Transmembrane helix</keyword>
<feature type="region of interest" description="Disordered" evidence="1">
    <location>
        <begin position="62"/>
        <end position="111"/>
    </location>
</feature>
<keyword evidence="4" id="KW-1185">Reference proteome</keyword>
<evidence type="ECO:0000313" key="4">
    <source>
        <dbReference type="Proteomes" id="UP000199017"/>
    </source>
</evidence>
<organism evidence="3 4">
    <name type="scientific">Alteribacillus bidgolensis</name>
    <dbReference type="NCBI Taxonomy" id="930129"/>
    <lineage>
        <taxon>Bacteria</taxon>
        <taxon>Bacillati</taxon>
        <taxon>Bacillota</taxon>
        <taxon>Bacilli</taxon>
        <taxon>Bacillales</taxon>
        <taxon>Bacillaceae</taxon>
        <taxon>Alteribacillus</taxon>
    </lineage>
</organism>
<dbReference type="InterPro" id="IPR024232">
    <property type="entry name" value="SpoIIIAH"/>
</dbReference>
<feature type="transmembrane region" description="Helical" evidence="2">
    <location>
        <begin position="7"/>
        <end position="26"/>
    </location>
</feature>